<dbReference type="InterPro" id="IPR008407">
    <property type="entry name" value="Brnchd-chn_aa_trnsp_AzlD"/>
</dbReference>
<dbReference type="OrthoDB" id="9811308at2"/>
<keyword evidence="1" id="KW-0472">Membrane</keyword>
<keyword evidence="1" id="KW-0812">Transmembrane</keyword>
<accession>A0A845LD74</accession>
<evidence type="ECO:0000313" key="2">
    <source>
        <dbReference type="EMBL" id="MZP42425.1"/>
    </source>
</evidence>
<evidence type="ECO:0000256" key="1">
    <source>
        <dbReference type="SAM" id="Phobius"/>
    </source>
</evidence>
<evidence type="ECO:0000313" key="3">
    <source>
        <dbReference type="Proteomes" id="UP000471031"/>
    </source>
</evidence>
<keyword evidence="1" id="KW-1133">Transmembrane helix</keyword>
<dbReference type="Pfam" id="PF05437">
    <property type="entry name" value="AzlD"/>
    <property type="match status" value="1"/>
</dbReference>
<dbReference type="AlphaFoldDB" id="A0A845LD74"/>
<comment type="caution">
    <text evidence="2">The sequence shown here is derived from an EMBL/GenBank/DDBJ whole genome shotgun (WGS) entry which is preliminary data.</text>
</comment>
<proteinExistence type="predicted"/>
<protein>
    <submittedName>
        <fullName evidence="2">AzlD domain-containing protein</fullName>
    </submittedName>
</protein>
<organism evidence="2 3">
    <name type="scientific">Heliomicrobium gestii</name>
    <name type="common">Heliobacterium gestii</name>
    <dbReference type="NCBI Taxonomy" id="2699"/>
    <lineage>
        <taxon>Bacteria</taxon>
        <taxon>Bacillati</taxon>
        <taxon>Bacillota</taxon>
        <taxon>Clostridia</taxon>
        <taxon>Eubacteriales</taxon>
        <taxon>Heliobacteriaceae</taxon>
        <taxon>Heliomicrobium</taxon>
    </lineage>
</organism>
<dbReference type="RefSeq" id="WP_161260984.1">
    <property type="nucleotide sequence ID" value="NZ_JAFBDC010000020.1"/>
</dbReference>
<feature type="transmembrane region" description="Helical" evidence="1">
    <location>
        <begin position="54"/>
        <end position="72"/>
    </location>
</feature>
<feature type="transmembrane region" description="Helical" evidence="1">
    <location>
        <begin position="92"/>
        <end position="115"/>
    </location>
</feature>
<dbReference type="Proteomes" id="UP000471031">
    <property type="component" value="Unassembled WGS sequence"/>
</dbReference>
<dbReference type="EMBL" id="WXEX01000003">
    <property type="protein sequence ID" value="MZP42425.1"/>
    <property type="molecule type" value="Genomic_DNA"/>
</dbReference>
<keyword evidence="3" id="KW-1185">Reference proteome</keyword>
<gene>
    <name evidence="2" type="ORF">GTO89_05140</name>
</gene>
<sequence length="119" mass="12519">MNPIEPASSASALHTAPWALFSLVLAMGLVTYLPRMLPLALLRHMKLPPLAHRFLRFIPFAALGALIFPGILSSTGSDQVAAATAGGITAVLLALFEMNLILVVAGGIAGAFLWVQLML</sequence>
<feature type="transmembrane region" description="Helical" evidence="1">
    <location>
        <begin position="12"/>
        <end position="33"/>
    </location>
</feature>
<name>A0A845LD74_HELGE</name>
<reference evidence="2 3" key="1">
    <citation type="submission" date="2020-01" db="EMBL/GenBank/DDBJ databases">
        <title>Whole genome sequence of Heliobacterium gestii DSM 11169.</title>
        <authorList>
            <person name="Kyndt J.A."/>
            <person name="Meyer T.E."/>
        </authorList>
    </citation>
    <scope>NUCLEOTIDE SEQUENCE [LARGE SCALE GENOMIC DNA]</scope>
    <source>
        <strain evidence="2 3">DSM 11169</strain>
    </source>
</reference>